<evidence type="ECO:0000313" key="3">
    <source>
        <dbReference type="Proteomes" id="UP000233435"/>
    </source>
</evidence>
<organism evidence="2 3">
    <name type="scientific">Confluentibacter flavum</name>
    <dbReference type="NCBI Taxonomy" id="1909700"/>
    <lineage>
        <taxon>Bacteria</taxon>
        <taxon>Pseudomonadati</taxon>
        <taxon>Bacteroidota</taxon>
        <taxon>Flavobacteriia</taxon>
        <taxon>Flavobacteriales</taxon>
        <taxon>Flavobacteriaceae</taxon>
        <taxon>Confluentibacter</taxon>
    </lineage>
</organism>
<keyword evidence="3" id="KW-1185">Reference proteome</keyword>
<reference evidence="2 3" key="1">
    <citation type="submission" date="2017-12" db="EMBL/GenBank/DDBJ databases">
        <title>Confluentibacter flavum sp. nov., isolated from the saline lake.</title>
        <authorList>
            <person name="Yu L."/>
        </authorList>
    </citation>
    <scope>NUCLEOTIDE SEQUENCE [LARGE SCALE GENOMIC DNA]</scope>
    <source>
        <strain evidence="2 3">3B</strain>
    </source>
</reference>
<accession>A0A2N3HGW4</accession>
<proteinExistence type="predicted"/>
<evidence type="ECO:0000259" key="1">
    <source>
        <dbReference type="Pfam" id="PF26395"/>
    </source>
</evidence>
<comment type="caution">
    <text evidence="2">The sequence shown here is derived from an EMBL/GenBank/DDBJ whole genome shotgun (WGS) entry which is preliminary data.</text>
</comment>
<dbReference type="AlphaFoldDB" id="A0A2N3HGW4"/>
<dbReference type="OrthoDB" id="4736406at2"/>
<protein>
    <recommendedName>
        <fullName evidence="1">Type II CBASS E2 protein domain-containing protein</fullName>
    </recommendedName>
</protein>
<dbReference type="Proteomes" id="UP000233435">
    <property type="component" value="Unassembled WGS sequence"/>
</dbReference>
<dbReference type="RefSeq" id="WP_106660495.1">
    <property type="nucleotide sequence ID" value="NZ_PJEO01000051.1"/>
</dbReference>
<dbReference type="EMBL" id="PJEO01000051">
    <property type="protein sequence ID" value="PKQ44210.1"/>
    <property type="molecule type" value="Genomic_DNA"/>
</dbReference>
<gene>
    <name evidence="2" type="ORF">CSW08_13995</name>
</gene>
<dbReference type="InterPro" id="IPR058588">
    <property type="entry name" value="E2-CBASS"/>
</dbReference>
<name>A0A2N3HGW4_9FLAO</name>
<dbReference type="Pfam" id="PF26395">
    <property type="entry name" value="E2-CBASS"/>
    <property type="match status" value="1"/>
</dbReference>
<feature type="domain" description="Type II CBASS E2 protein" evidence="1">
    <location>
        <begin position="22"/>
        <end position="138"/>
    </location>
</feature>
<evidence type="ECO:0000313" key="2">
    <source>
        <dbReference type="EMBL" id="PKQ44210.1"/>
    </source>
</evidence>
<sequence>MAVKRYIPIRGMKTHLAILLEIRLLKKHFPFLKFQIKNGKLLCHGYFQPSEFSPVFHYIVEWCPNASPKVFPLSPKIAYNDDIHMYSDGSLCLYYPKDFLYTCKSHIHETIIPWTHEWFVFYELYQIIGRWLHPYVEHKKI</sequence>